<dbReference type="EMBL" id="JAVLVU010000001">
    <property type="protein sequence ID" value="MDT3401195.1"/>
    <property type="molecule type" value="Genomic_DNA"/>
</dbReference>
<dbReference type="PROSITE" id="PS00041">
    <property type="entry name" value="HTH_ARAC_FAMILY_1"/>
    <property type="match status" value="1"/>
</dbReference>
<keyword evidence="2" id="KW-0238">DNA-binding</keyword>
<evidence type="ECO:0000313" key="6">
    <source>
        <dbReference type="Proteomes" id="UP001258315"/>
    </source>
</evidence>
<accession>A0ABU3GRE6</accession>
<feature type="domain" description="HTH araC/xylS-type" evidence="4">
    <location>
        <begin position="184"/>
        <end position="285"/>
    </location>
</feature>
<reference evidence="6" key="1">
    <citation type="submission" date="2023-07" db="EMBL/GenBank/DDBJ databases">
        <title>Functional and genomic diversity of the sorghum phyllosphere microbiome.</title>
        <authorList>
            <person name="Shade A."/>
        </authorList>
    </citation>
    <scope>NUCLEOTIDE SEQUENCE [LARGE SCALE GENOMIC DNA]</scope>
    <source>
        <strain evidence="6">SORGH_AS_0422</strain>
    </source>
</reference>
<dbReference type="InterPro" id="IPR018060">
    <property type="entry name" value="HTH_AraC"/>
</dbReference>
<dbReference type="CDD" id="cd06976">
    <property type="entry name" value="cupin_MtlR-like_N"/>
    <property type="match status" value="1"/>
</dbReference>
<dbReference type="PROSITE" id="PS01124">
    <property type="entry name" value="HTH_ARAC_FAMILY_2"/>
    <property type="match status" value="1"/>
</dbReference>
<keyword evidence="1" id="KW-0805">Transcription regulation</keyword>
<dbReference type="SUPFAM" id="SSF51182">
    <property type="entry name" value="RmlC-like cupins"/>
    <property type="match status" value="1"/>
</dbReference>
<organism evidence="5 6">
    <name type="scientific">Mucilaginibacter terrae</name>
    <dbReference type="NCBI Taxonomy" id="1955052"/>
    <lineage>
        <taxon>Bacteria</taxon>
        <taxon>Pseudomonadati</taxon>
        <taxon>Bacteroidota</taxon>
        <taxon>Sphingobacteriia</taxon>
        <taxon>Sphingobacteriales</taxon>
        <taxon>Sphingobacteriaceae</taxon>
        <taxon>Mucilaginibacter</taxon>
    </lineage>
</organism>
<evidence type="ECO:0000313" key="5">
    <source>
        <dbReference type="EMBL" id="MDT3401195.1"/>
    </source>
</evidence>
<name>A0ABU3GRE6_9SPHI</name>
<dbReference type="InterPro" id="IPR014710">
    <property type="entry name" value="RmlC-like_jellyroll"/>
</dbReference>
<evidence type="ECO:0000256" key="1">
    <source>
        <dbReference type="ARBA" id="ARBA00023015"/>
    </source>
</evidence>
<dbReference type="PANTHER" id="PTHR43280:SF34">
    <property type="entry name" value="ARAC-FAMILY TRANSCRIPTIONAL REGULATOR"/>
    <property type="match status" value="1"/>
</dbReference>
<dbReference type="InterPro" id="IPR018062">
    <property type="entry name" value="HTH_AraC-typ_CS"/>
</dbReference>
<evidence type="ECO:0000259" key="4">
    <source>
        <dbReference type="PROSITE" id="PS01124"/>
    </source>
</evidence>
<comment type="caution">
    <text evidence="5">The sequence shown here is derived from an EMBL/GenBank/DDBJ whole genome shotgun (WGS) entry which is preliminary data.</text>
</comment>
<evidence type="ECO:0000256" key="3">
    <source>
        <dbReference type="ARBA" id="ARBA00023163"/>
    </source>
</evidence>
<dbReference type="Pfam" id="PF12833">
    <property type="entry name" value="HTH_18"/>
    <property type="match status" value="1"/>
</dbReference>
<dbReference type="Gene3D" id="2.60.120.10">
    <property type="entry name" value="Jelly Rolls"/>
    <property type="match status" value="1"/>
</dbReference>
<proteinExistence type="predicted"/>
<dbReference type="SUPFAM" id="SSF46689">
    <property type="entry name" value="Homeodomain-like"/>
    <property type="match status" value="2"/>
</dbReference>
<sequence>MKPQLLKVATGPAQSFSVRRDLVPFFNNKWHYHTELELIHLEKGSGMQFVGDSIKNFGNGDIVLLGSNLPHYWRFDTPQLMQHELSAADITVTHFNESFWGDKFLTLPETNAIKNLLERAQRGIQVLGHTRKQVALLMQKMLDAHTIKRLLLLLEILERIAQSKEISYLSSVAFVPNLQKADNNRINAIYEHSLANYRNKITLNEIASVANISPHSFCRYFKTHTGKTYSGFLLEYKVGVACKLLIEDKLSIQQICYETGFNNFASFYKSFKKITKKTPLAYQKDFNSNRKDDYLNDKIV</sequence>
<dbReference type="RefSeq" id="WP_311947054.1">
    <property type="nucleotide sequence ID" value="NZ_JAVLVU010000001.1"/>
</dbReference>
<dbReference type="Gene3D" id="1.10.10.60">
    <property type="entry name" value="Homeodomain-like"/>
    <property type="match status" value="2"/>
</dbReference>
<dbReference type="PANTHER" id="PTHR43280">
    <property type="entry name" value="ARAC-FAMILY TRANSCRIPTIONAL REGULATOR"/>
    <property type="match status" value="1"/>
</dbReference>
<keyword evidence="3" id="KW-0804">Transcription</keyword>
<evidence type="ECO:0000256" key="2">
    <source>
        <dbReference type="ARBA" id="ARBA00023125"/>
    </source>
</evidence>
<dbReference type="SMART" id="SM00342">
    <property type="entry name" value="HTH_ARAC"/>
    <property type="match status" value="1"/>
</dbReference>
<dbReference type="InterPro" id="IPR011051">
    <property type="entry name" value="RmlC_Cupin_sf"/>
</dbReference>
<dbReference type="Proteomes" id="UP001258315">
    <property type="component" value="Unassembled WGS sequence"/>
</dbReference>
<protein>
    <submittedName>
        <fullName evidence="5">AraC-like DNA-binding protein</fullName>
    </submittedName>
</protein>
<dbReference type="InterPro" id="IPR009057">
    <property type="entry name" value="Homeodomain-like_sf"/>
</dbReference>
<gene>
    <name evidence="5" type="ORF">QE417_000267</name>
</gene>
<keyword evidence="6" id="KW-1185">Reference proteome</keyword>